<dbReference type="EMBL" id="NIQC01000006">
    <property type="protein sequence ID" value="OWZ84299.1"/>
    <property type="molecule type" value="Genomic_DNA"/>
</dbReference>
<dbReference type="Gene3D" id="3.40.50.720">
    <property type="entry name" value="NAD(P)-binding Rossmann-like Domain"/>
    <property type="match status" value="1"/>
</dbReference>
<dbReference type="NCBIfam" id="NF006162">
    <property type="entry name" value="PRK08306.1"/>
    <property type="match status" value="1"/>
</dbReference>
<dbReference type="AlphaFoldDB" id="A0A226C1I5"/>
<organism evidence="3 4">
    <name type="scientific">Natranaerobius trueperi</name>
    <dbReference type="NCBI Taxonomy" id="759412"/>
    <lineage>
        <taxon>Bacteria</taxon>
        <taxon>Bacillati</taxon>
        <taxon>Bacillota</taxon>
        <taxon>Clostridia</taxon>
        <taxon>Natranaerobiales</taxon>
        <taxon>Natranaerobiaceae</taxon>
        <taxon>Natranaerobius</taxon>
    </lineage>
</organism>
<dbReference type="Proteomes" id="UP000214588">
    <property type="component" value="Unassembled WGS sequence"/>
</dbReference>
<dbReference type="Pfam" id="PF01262">
    <property type="entry name" value="AlaDh_PNT_C"/>
    <property type="match status" value="1"/>
</dbReference>
<evidence type="ECO:0000313" key="3">
    <source>
        <dbReference type="EMBL" id="OWZ84299.1"/>
    </source>
</evidence>
<reference evidence="3 4" key="1">
    <citation type="submission" date="2017-06" db="EMBL/GenBank/DDBJ databases">
        <title>Draft Genome Sequence of Natranaerobius trueperi halophilic, alkalithermophilic bacteria from soda lakes.</title>
        <authorList>
            <person name="Zhao B."/>
        </authorList>
    </citation>
    <scope>NUCLEOTIDE SEQUENCE [LARGE SCALE GENOMIC DNA]</scope>
    <source>
        <strain evidence="3 4">DSM 18760</strain>
    </source>
</reference>
<dbReference type="RefSeq" id="WP_089023084.1">
    <property type="nucleotide sequence ID" value="NZ_NIQC01000006.1"/>
</dbReference>
<proteinExistence type="predicted"/>
<keyword evidence="4" id="KW-1185">Reference proteome</keyword>
<accession>A0A226C1I5</accession>
<feature type="domain" description="Dipicolinate synthase subunit A N-terminal" evidence="2">
    <location>
        <begin position="9"/>
        <end position="124"/>
    </location>
</feature>
<sequence length="296" mass="32072">MNKSPVNHKVVVLGGDERDIFLIKHLKQAGIDVFAIGFDRVGYKIEGTVLYTMDEIEEEQINAIILPLAGVDSEGNVPASNTTKKLNFWKETKNLSELPLILIGSASKDFKSLVEKRGGSIVETIDLDDIAIYNSIPTAEGAIFEALKNSNLTIHSSDSLVLGLGRCGITLARLLKNMSSNVTVAVRRPAQLARAEELGASAIYINELSNYIKDFQLIFNTIPALILKEDIINKLSPEAVIIDIASGQGGTDFKACREKNIKGILAPGLPGKIAPQTAGEILGKVYPRLLLTHLRG</sequence>
<dbReference type="OrthoDB" id="8840764at2"/>
<protein>
    <submittedName>
        <fullName evidence="3">Dipicolinic acid synthetase subunit A</fullName>
    </submittedName>
</protein>
<dbReference type="InterPro" id="IPR007698">
    <property type="entry name" value="AlaDH/PNT_NAD(H)-bd"/>
</dbReference>
<feature type="domain" description="Alanine dehydrogenase/pyridine nucleotide transhydrogenase NAD(H)-binding" evidence="1">
    <location>
        <begin position="155"/>
        <end position="251"/>
    </location>
</feature>
<evidence type="ECO:0000259" key="1">
    <source>
        <dbReference type="Pfam" id="PF01262"/>
    </source>
</evidence>
<comment type="caution">
    <text evidence="3">The sequence shown here is derived from an EMBL/GenBank/DDBJ whole genome shotgun (WGS) entry which is preliminary data.</text>
</comment>
<evidence type="ECO:0000259" key="2">
    <source>
        <dbReference type="Pfam" id="PF16924"/>
    </source>
</evidence>
<name>A0A226C1I5_9FIRM</name>
<dbReference type="InterPro" id="IPR031629">
    <property type="entry name" value="DpaA_N"/>
</dbReference>
<dbReference type="SUPFAM" id="SSF51735">
    <property type="entry name" value="NAD(P)-binding Rossmann-fold domains"/>
    <property type="match status" value="1"/>
</dbReference>
<dbReference type="Pfam" id="PF16924">
    <property type="entry name" value="DpaA_N"/>
    <property type="match status" value="1"/>
</dbReference>
<evidence type="ECO:0000313" key="4">
    <source>
        <dbReference type="Proteomes" id="UP000214588"/>
    </source>
</evidence>
<gene>
    <name evidence="3" type="ORF">CDO51_04365</name>
</gene>
<dbReference type="InterPro" id="IPR036291">
    <property type="entry name" value="NAD(P)-bd_dom_sf"/>
</dbReference>